<dbReference type="RefSeq" id="WP_307257816.1">
    <property type="nucleotide sequence ID" value="NZ_JAUSUC010000027.1"/>
</dbReference>
<dbReference type="PROSITE" id="PS50977">
    <property type="entry name" value="HTH_TETR_2"/>
    <property type="match status" value="1"/>
</dbReference>
<protein>
    <submittedName>
        <fullName evidence="5">AcrR family transcriptional regulator</fullName>
    </submittedName>
</protein>
<dbReference type="InterPro" id="IPR009057">
    <property type="entry name" value="Homeodomain-like_sf"/>
</dbReference>
<keyword evidence="1" id="KW-0678">Repressor</keyword>
<dbReference type="PANTHER" id="PTHR43479">
    <property type="entry name" value="ACREF/ENVCD OPERON REPRESSOR-RELATED"/>
    <property type="match status" value="1"/>
</dbReference>
<name>A0AAJ1T4P1_9BACI</name>
<dbReference type="PRINTS" id="PR00455">
    <property type="entry name" value="HTHTETR"/>
</dbReference>
<dbReference type="InterPro" id="IPR001647">
    <property type="entry name" value="HTH_TetR"/>
</dbReference>
<feature type="domain" description="HTH tetR-type" evidence="4">
    <location>
        <begin position="1"/>
        <end position="59"/>
    </location>
</feature>
<dbReference type="Proteomes" id="UP001237207">
    <property type="component" value="Unassembled WGS sequence"/>
</dbReference>
<evidence type="ECO:0000313" key="5">
    <source>
        <dbReference type="EMBL" id="MDQ0215814.1"/>
    </source>
</evidence>
<dbReference type="SUPFAM" id="SSF46689">
    <property type="entry name" value="Homeodomain-like"/>
    <property type="match status" value="1"/>
</dbReference>
<dbReference type="Pfam" id="PF00440">
    <property type="entry name" value="TetR_N"/>
    <property type="match status" value="1"/>
</dbReference>
<keyword evidence="6" id="KW-1185">Reference proteome</keyword>
<reference evidence="5" key="1">
    <citation type="submission" date="2023-07" db="EMBL/GenBank/DDBJ databases">
        <title>Genomic Encyclopedia of Type Strains, Phase IV (KMG-IV): sequencing the most valuable type-strain genomes for metagenomic binning, comparative biology and taxonomic classification.</title>
        <authorList>
            <person name="Goeker M."/>
        </authorList>
    </citation>
    <scope>NUCLEOTIDE SEQUENCE</scope>
    <source>
        <strain evidence="5">DSM 23947</strain>
    </source>
</reference>
<dbReference type="GO" id="GO:0003677">
    <property type="term" value="F:DNA binding"/>
    <property type="evidence" value="ECO:0007669"/>
    <property type="project" value="UniProtKB-UniRule"/>
</dbReference>
<evidence type="ECO:0000256" key="2">
    <source>
        <dbReference type="ARBA" id="ARBA00023125"/>
    </source>
</evidence>
<evidence type="ECO:0000259" key="4">
    <source>
        <dbReference type="PROSITE" id="PS50977"/>
    </source>
</evidence>
<dbReference type="EMBL" id="JAUSUC010000027">
    <property type="protein sequence ID" value="MDQ0215814.1"/>
    <property type="molecule type" value="Genomic_DNA"/>
</dbReference>
<accession>A0AAJ1T4P1</accession>
<proteinExistence type="predicted"/>
<comment type="caution">
    <text evidence="5">The sequence shown here is derived from an EMBL/GenBank/DDBJ whole genome shotgun (WGS) entry which is preliminary data.</text>
</comment>
<evidence type="ECO:0000256" key="1">
    <source>
        <dbReference type="ARBA" id="ARBA00022491"/>
    </source>
</evidence>
<dbReference type="Gene3D" id="1.10.357.10">
    <property type="entry name" value="Tetracycline Repressor, domain 2"/>
    <property type="match status" value="1"/>
</dbReference>
<gene>
    <name evidence="5" type="ORF">J2S13_002234</name>
</gene>
<keyword evidence="2 3" id="KW-0238">DNA-binding</keyword>
<feature type="DNA-binding region" description="H-T-H motif" evidence="3">
    <location>
        <begin position="22"/>
        <end position="41"/>
    </location>
</feature>
<evidence type="ECO:0000256" key="3">
    <source>
        <dbReference type="PROSITE-ProRule" id="PRU00335"/>
    </source>
</evidence>
<sequence>MRERIIRAALKLFSEKGYHLTNVQEIANCTGIARGTLYTYFSSKKSILVAIYEHYLDCLYKSLDTEPPHEEASFDQRIDYLHGVLKSYLSVALEHEDFLIMQMKEQNINDESVIGFIQDKRNKIYQRFQELMKYVGGKELNHCVLDMAIILNSLIEEYSTVVILDGADISIDDLAGFISDTIVCIFNGFKNKEIEPILSENYLQRVEANDKNIYISEIYEKLSSINKIIQSIYLSPDTKREVEPSLVLINSEMKKKKPDLIIVKGMLRNIAQVNEVKFMAENLIEIFDKLETNKR</sequence>
<dbReference type="AlphaFoldDB" id="A0AAJ1T4P1"/>
<dbReference type="PANTHER" id="PTHR43479:SF22">
    <property type="entry name" value="TRANSCRIPTIONAL REGULATOR, TETR FAMILY"/>
    <property type="match status" value="1"/>
</dbReference>
<dbReference type="InterPro" id="IPR050624">
    <property type="entry name" value="HTH-type_Tx_Regulator"/>
</dbReference>
<organism evidence="5 6">
    <name type="scientific">Oikeobacillus pervagus</name>
    <dbReference type="NCBI Taxonomy" id="1325931"/>
    <lineage>
        <taxon>Bacteria</taxon>
        <taxon>Bacillati</taxon>
        <taxon>Bacillota</taxon>
        <taxon>Bacilli</taxon>
        <taxon>Bacillales</taxon>
        <taxon>Bacillaceae</taxon>
        <taxon>Oikeobacillus</taxon>
    </lineage>
</organism>
<evidence type="ECO:0000313" key="6">
    <source>
        <dbReference type="Proteomes" id="UP001237207"/>
    </source>
</evidence>